<accession>A0ABU6UUW1</accession>
<evidence type="ECO:0000256" key="1">
    <source>
        <dbReference type="SAM" id="MobiDB-lite"/>
    </source>
</evidence>
<name>A0ABU6UUW1_9FABA</name>
<keyword evidence="3" id="KW-1185">Reference proteome</keyword>
<feature type="compositionally biased region" description="Polar residues" evidence="1">
    <location>
        <begin position="112"/>
        <end position="145"/>
    </location>
</feature>
<gene>
    <name evidence="2" type="ORF">PIB30_090140</name>
</gene>
<evidence type="ECO:0000313" key="3">
    <source>
        <dbReference type="Proteomes" id="UP001341840"/>
    </source>
</evidence>
<evidence type="ECO:0000313" key="2">
    <source>
        <dbReference type="EMBL" id="MED6164442.1"/>
    </source>
</evidence>
<feature type="region of interest" description="Disordered" evidence="1">
    <location>
        <begin position="1"/>
        <end position="148"/>
    </location>
</feature>
<feature type="compositionally biased region" description="Basic and acidic residues" evidence="1">
    <location>
        <begin position="91"/>
        <end position="111"/>
    </location>
</feature>
<feature type="compositionally biased region" description="Acidic residues" evidence="1">
    <location>
        <begin position="1"/>
        <end position="21"/>
    </location>
</feature>
<comment type="caution">
    <text evidence="2">The sequence shown here is derived from an EMBL/GenBank/DDBJ whole genome shotgun (WGS) entry which is preliminary data.</text>
</comment>
<feature type="region of interest" description="Disordered" evidence="1">
    <location>
        <begin position="303"/>
        <end position="326"/>
    </location>
</feature>
<protein>
    <submittedName>
        <fullName evidence="2">Uncharacterized protein</fullName>
    </submittedName>
</protein>
<proteinExistence type="predicted"/>
<feature type="compositionally biased region" description="Basic residues" evidence="1">
    <location>
        <begin position="311"/>
        <end position="326"/>
    </location>
</feature>
<sequence>MDSESSDSNDEDSTLNDDDTDYATAPGSGDNGGGVSSGYNSASCEFSTSPNEHHTEIVKTIQSAQTQSKNKKKEKNNLTQRLDPMPVDTHPLQRIEPENPENENCRKENKTSDSTPETTNVEQKIGSTTVTENELSNSETSNVLESSEYPRLNDNAVISSRKLELDAGNVSQVNCPSHNVILDKLCASTSSNHTIRSSENQRDASLHASNLQRLSLKNPASESAANTKPKATYDSWAQLFTSPAICGDEQQQQRQSDRIVHRTVLQSESNIGQQNNAMPHYRRDWKPWDPLGHPIFTQERMKSCAGFEKKPKPRPTPRQRFTRSLT</sequence>
<organism evidence="2 3">
    <name type="scientific">Stylosanthes scabra</name>
    <dbReference type="NCBI Taxonomy" id="79078"/>
    <lineage>
        <taxon>Eukaryota</taxon>
        <taxon>Viridiplantae</taxon>
        <taxon>Streptophyta</taxon>
        <taxon>Embryophyta</taxon>
        <taxon>Tracheophyta</taxon>
        <taxon>Spermatophyta</taxon>
        <taxon>Magnoliopsida</taxon>
        <taxon>eudicotyledons</taxon>
        <taxon>Gunneridae</taxon>
        <taxon>Pentapetalae</taxon>
        <taxon>rosids</taxon>
        <taxon>fabids</taxon>
        <taxon>Fabales</taxon>
        <taxon>Fabaceae</taxon>
        <taxon>Papilionoideae</taxon>
        <taxon>50 kb inversion clade</taxon>
        <taxon>dalbergioids sensu lato</taxon>
        <taxon>Dalbergieae</taxon>
        <taxon>Pterocarpus clade</taxon>
        <taxon>Stylosanthes</taxon>
    </lineage>
</organism>
<dbReference type="EMBL" id="JASCZI010122551">
    <property type="protein sequence ID" value="MED6164442.1"/>
    <property type="molecule type" value="Genomic_DNA"/>
</dbReference>
<dbReference type="Proteomes" id="UP001341840">
    <property type="component" value="Unassembled WGS sequence"/>
</dbReference>
<reference evidence="2 3" key="1">
    <citation type="journal article" date="2023" name="Plants (Basel)">
        <title>Bridging the Gap: Combining Genomics and Transcriptomics Approaches to Understand Stylosanthes scabra, an Orphan Legume from the Brazilian Caatinga.</title>
        <authorList>
            <person name="Ferreira-Neto J.R.C."/>
            <person name="da Silva M.D."/>
            <person name="Binneck E."/>
            <person name="de Melo N.F."/>
            <person name="da Silva R.H."/>
            <person name="de Melo A.L.T.M."/>
            <person name="Pandolfi V."/>
            <person name="Bustamante F.O."/>
            <person name="Brasileiro-Vidal A.C."/>
            <person name="Benko-Iseppon A.M."/>
        </authorList>
    </citation>
    <scope>NUCLEOTIDE SEQUENCE [LARGE SCALE GENOMIC DNA]</scope>
    <source>
        <tissue evidence="2">Leaves</tissue>
    </source>
</reference>